<evidence type="ECO:0000256" key="7">
    <source>
        <dbReference type="SAM" id="MobiDB-lite"/>
    </source>
</evidence>
<dbReference type="PROSITE" id="PS00028">
    <property type="entry name" value="ZINC_FINGER_C2H2_1"/>
    <property type="match status" value="1"/>
</dbReference>
<dbReference type="InterPro" id="IPR044246">
    <property type="entry name" value="ZFP3-like"/>
</dbReference>
<dbReference type="PROSITE" id="PS50157">
    <property type="entry name" value="ZINC_FINGER_C2H2_2"/>
    <property type="match status" value="1"/>
</dbReference>
<feature type="domain" description="C2H2-type" evidence="8">
    <location>
        <begin position="97"/>
        <end position="124"/>
    </location>
</feature>
<feature type="region of interest" description="Disordered" evidence="7">
    <location>
        <begin position="224"/>
        <end position="250"/>
    </location>
</feature>
<feature type="compositionally biased region" description="Polar residues" evidence="7">
    <location>
        <begin position="1"/>
        <end position="13"/>
    </location>
</feature>
<reference evidence="9 10" key="1">
    <citation type="journal article" date="2014" name="Am. J. Bot.">
        <title>Genome assembly and annotation for red clover (Trifolium pratense; Fabaceae).</title>
        <authorList>
            <person name="Istvanek J."/>
            <person name="Jaros M."/>
            <person name="Krenek A."/>
            <person name="Repkova J."/>
        </authorList>
    </citation>
    <scope>NUCLEOTIDE SEQUENCE [LARGE SCALE GENOMIC DNA]</scope>
    <source>
        <strain evidence="10">cv. Tatra</strain>
        <tissue evidence="9">Young leaves</tissue>
    </source>
</reference>
<dbReference type="EMBL" id="ASHM01019278">
    <property type="protein sequence ID" value="PNY00742.1"/>
    <property type="molecule type" value="Genomic_DNA"/>
</dbReference>
<proteinExistence type="predicted"/>
<dbReference type="STRING" id="57577.A0A2K3NCH4"/>
<comment type="caution">
    <text evidence="9">The sequence shown here is derived from an EMBL/GenBank/DDBJ whole genome shotgun (WGS) entry which is preliminary data.</text>
</comment>
<dbReference type="PANTHER" id="PTHR47287">
    <property type="entry name" value="C2H2 AND C2HC ZINC FINGERS SUPERFAMILY PROTEIN"/>
    <property type="match status" value="1"/>
</dbReference>
<name>A0A2K3NCH4_TRIPR</name>
<dbReference type="GO" id="GO:0008270">
    <property type="term" value="F:zinc ion binding"/>
    <property type="evidence" value="ECO:0007669"/>
    <property type="project" value="UniProtKB-KW"/>
</dbReference>
<dbReference type="Gene3D" id="3.30.160.60">
    <property type="entry name" value="Classic Zinc Finger"/>
    <property type="match status" value="1"/>
</dbReference>
<dbReference type="SUPFAM" id="SSF57667">
    <property type="entry name" value="beta-beta-alpha zinc fingers"/>
    <property type="match status" value="1"/>
</dbReference>
<keyword evidence="3 6" id="KW-0863">Zinc-finger</keyword>
<comment type="subcellular location">
    <subcellularLocation>
        <location evidence="1">Nucleus</location>
    </subcellularLocation>
</comment>
<dbReference type="InterPro" id="IPR036236">
    <property type="entry name" value="Znf_C2H2_sf"/>
</dbReference>
<feature type="region of interest" description="Disordered" evidence="7">
    <location>
        <begin position="1"/>
        <end position="89"/>
    </location>
</feature>
<evidence type="ECO:0000256" key="4">
    <source>
        <dbReference type="ARBA" id="ARBA00022833"/>
    </source>
</evidence>
<accession>A0A2K3NCH4</accession>
<keyword evidence="5" id="KW-0539">Nucleus</keyword>
<protein>
    <submittedName>
        <fullName evidence="9">Zinc finger protein</fullName>
    </submittedName>
</protein>
<evidence type="ECO:0000256" key="3">
    <source>
        <dbReference type="ARBA" id="ARBA00022771"/>
    </source>
</evidence>
<evidence type="ECO:0000256" key="1">
    <source>
        <dbReference type="ARBA" id="ARBA00004123"/>
    </source>
</evidence>
<dbReference type="GO" id="GO:0009788">
    <property type="term" value="P:negative regulation of abscisic acid-activated signaling pathway"/>
    <property type="evidence" value="ECO:0007669"/>
    <property type="project" value="InterPro"/>
</dbReference>
<organism evidence="9 10">
    <name type="scientific">Trifolium pratense</name>
    <name type="common">Red clover</name>
    <dbReference type="NCBI Taxonomy" id="57577"/>
    <lineage>
        <taxon>Eukaryota</taxon>
        <taxon>Viridiplantae</taxon>
        <taxon>Streptophyta</taxon>
        <taxon>Embryophyta</taxon>
        <taxon>Tracheophyta</taxon>
        <taxon>Spermatophyta</taxon>
        <taxon>Magnoliopsida</taxon>
        <taxon>eudicotyledons</taxon>
        <taxon>Gunneridae</taxon>
        <taxon>Pentapetalae</taxon>
        <taxon>rosids</taxon>
        <taxon>fabids</taxon>
        <taxon>Fabales</taxon>
        <taxon>Fabaceae</taxon>
        <taxon>Papilionoideae</taxon>
        <taxon>50 kb inversion clade</taxon>
        <taxon>NPAAA clade</taxon>
        <taxon>Hologalegina</taxon>
        <taxon>IRL clade</taxon>
        <taxon>Trifolieae</taxon>
        <taxon>Trifolium</taxon>
    </lineage>
</organism>
<dbReference type="GO" id="GO:0005634">
    <property type="term" value="C:nucleus"/>
    <property type="evidence" value="ECO:0007669"/>
    <property type="project" value="UniProtKB-SubCell"/>
</dbReference>
<evidence type="ECO:0000256" key="2">
    <source>
        <dbReference type="ARBA" id="ARBA00022723"/>
    </source>
</evidence>
<dbReference type="PANTHER" id="PTHR47287:SF9">
    <property type="entry name" value="ZINC FINGER PROTEIN 4-LIKE"/>
    <property type="match status" value="1"/>
</dbReference>
<keyword evidence="2" id="KW-0479">Metal-binding</keyword>
<keyword evidence="4" id="KW-0862">Zinc</keyword>
<sequence>MTSSSSNNEQKTQSSSNNNEGKNENTSEENLPKSSSNNNEGKNENTSEENLPKISSNNNEVKNENTIEENLPKISSNNNEGKIENSMEEKNADSRLFSCSFCHHKFSTQQALAGHQNAHRAERALEKQRKERPLGVRMEAFIRKPPSASPNIGLGALGLTDMLNPSLVSTKNNIEGCSNGVGVQGIGGETTPRIEDDAGKKFVDFLKVGDFSNVASTSNIMDLNLNSNNEEESSNSESESESELDLTLKL</sequence>
<evidence type="ECO:0000256" key="5">
    <source>
        <dbReference type="ARBA" id="ARBA00023242"/>
    </source>
</evidence>
<evidence type="ECO:0000313" key="10">
    <source>
        <dbReference type="Proteomes" id="UP000236291"/>
    </source>
</evidence>
<evidence type="ECO:0000313" key="9">
    <source>
        <dbReference type="EMBL" id="PNY00742.1"/>
    </source>
</evidence>
<dbReference type="AlphaFoldDB" id="A0A2K3NCH4"/>
<evidence type="ECO:0000259" key="8">
    <source>
        <dbReference type="PROSITE" id="PS50157"/>
    </source>
</evidence>
<dbReference type="InterPro" id="IPR013087">
    <property type="entry name" value="Znf_C2H2_type"/>
</dbReference>
<reference evidence="9 10" key="2">
    <citation type="journal article" date="2017" name="Front. Plant Sci.">
        <title>Gene Classification and Mining of Molecular Markers Useful in Red Clover (Trifolium pratense) Breeding.</title>
        <authorList>
            <person name="Istvanek J."/>
            <person name="Dluhosova J."/>
            <person name="Dluhos P."/>
            <person name="Patkova L."/>
            <person name="Nedelnik J."/>
            <person name="Repkova J."/>
        </authorList>
    </citation>
    <scope>NUCLEOTIDE SEQUENCE [LARGE SCALE GENOMIC DNA]</scope>
    <source>
        <strain evidence="10">cv. Tatra</strain>
        <tissue evidence="9">Young leaves</tissue>
    </source>
</reference>
<feature type="compositionally biased region" description="Acidic residues" evidence="7">
    <location>
        <begin position="229"/>
        <end position="244"/>
    </location>
</feature>
<dbReference type="Proteomes" id="UP000236291">
    <property type="component" value="Unassembled WGS sequence"/>
</dbReference>
<gene>
    <name evidence="9" type="ORF">L195_g024028</name>
</gene>
<evidence type="ECO:0000256" key="6">
    <source>
        <dbReference type="PROSITE-ProRule" id="PRU00042"/>
    </source>
</evidence>